<dbReference type="Gene3D" id="1.10.530.10">
    <property type="match status" value="1"/>
</dbReference>
<dbReference type="CDD" id="cd13401">
    <property type="entry name" value="Slt70-like"/>
    <property type="match status" value="1"/>
</dbReference>
<dbReference type="EMBL" id="CP032152">
    <property type="protein sequence ID" value="QLL29890.1"/>
    <property type="molecule type" value="Genomic_DNA"/>
</dbReference>
<evidence type="ECO:0000256" key="1">
    <source>
        <dbReference type="ARBA" id="ARBA00022729"/>
    </source>
</evidence>
<reference evidence="5" key="1">
    <citation type="submission" date="2018-09" db="EMBL/GenBank/DDBJ databases">
        <title>Complete genome sequence of thermophilic cyanobacteria strain Thermosynechococcus elongatus PKUAC-SCTE542.</title>
        <authorList>
            <person name="Liang Y."/>
            <person name="Tang J."/>
            <person name="Daroch M."/>
        </authorList>
    </citation>
    <scope>NUCLEOTIDE SEQUENCE [LARGE SCALE GENOMIC DNA]</scope>
    <source>
        <strain evidence="5">E542</strain>
    </source>
</reference>
<evidence type="ECO:0000313" key="5">
    <source>
        <dbReference type="Proteomes" id="UP000261812"/>
    </source>
</evidence>
<dbReference type="Pfam" id="PF13174">
    <property type="entry name" value="TPR_6"/>
    <property type="match status" value="2"/>
</dbReference>
<dbReference type="InterPro" id="IPR023346">
    <property type="entry name" value="Lysozyme-like_dom_sf"/>
</dbReference>
<feature type="transmembrane region" description="Helical" evidence="2">
    <location>
        <begin position="16"/>
        <end position="38"/>
    </location>
</feature>
<dbReference type="PANTHER" id="PTHR37423">
    <property type="entry name" value="SOLUBLE LYTIC MUREIN TRANSGLYCOSYLASE-RELATED"/>
    <property type="match status" value="1"/>
</dbReference>
<name>A0A7D6IQK1_9CYAN</name>
<keyword evidence="5" id="KW-1185">Reference proteome</keyword>
<dbReference type="InterPro" id="IPR011990">
    <property type="entry name" value="TPR-like_helical_dom_sf"/>
</dbReference>
<feature type="domain" description="Transglycosylase SLT" evidence="3">
    <location>
        <begin position="560"/>
        <end position="666"/>
    </location>
</feature>
<dbReference type="GO" id="GO:0004553">
    <property type="term" value="F:hydrolase activity, hydrolyzing O-glycosyl compounds"/>
    <property type="evidence" value="ECO:0007669"/>
    <property type="project" value="InterPro"/>
</dbReference>
<evidence type="ECO:0000313" key="4">
    <source>
        <dbReference type="EMBL" id="QLL29890.1"/>
    </source>
</evidence>
<organism evidence="4 5">
    <name type="scientific">Thermosynechococcus sichuanensis E542</name>
    <dbReference type="NCBI Taxonomy" id="2016101"/>
    <lineage>
        <taxon>Bacteria</taxon>
        <taxon>Bacillati</taxon>
        <taxon>Cyanobacteriota</taxon>
        <taxon>Cyanophyceae</taxon>
        <taxon>Acaryochloridales</taxon>
        <taxon>Thermosynechococcaceae</taxon>
        <taxon>Thermosynechococcus</taxon>
        <taxon>Thermosynechococcus sichuanensis</taxon>
    </lineage>
</organism>
<keyword evidence="1" id="KW-0732">Signal</keyword>
<dbReference type="Proteomes" id="UP000261812">
    <property type="component" value="Chromosome"/>
</dbReference>
<dbReference type="PANTHER" id="PTHR37423:SF5">
    <property type="entry name" value="SOLUBLE LYTIC MUREIN TRANSGLYCOSYLASE"/>
    <property type="match status" value="1"/>
</dbReference>
<dbReference type="Pfam" id="PF01464">
    <property type="entry name" value="SLT"/>
    <property type="match status" value="1"/>
</dbReference>
<dbReference type="SUPFAM" id="SSF48435">
    <property type="entry name" value="Bacterial muramidases"/>
    <property type="match status" value="1"/>
</dbReference>
<evidence type="ECO:0000259" key="3">
    <source>
        <dbReference type="Pfam" id="PF01464"/>
    </source>
</evidence>
<proteinExistence type="predicted"/>
<dbReference type="InterPro" id="IPR019734">
    <property type="entry name" value="TPR_rpt"/>
</dbReference>
<dbReference type="InterPro" id="IPR008258">
    <property type="entry name" value="Transglycosylase_SLT_dom_1"/>
</dbReference>
<keyword evidence="2" id="KW-0472">Membrane</keyword>
<dbReference type="GO" id="GO:0042597">
    <property type="term" value="C:periplasmic space"/>
    <property type="evidence" value="ECO:0007669"/>
    <property type="project" value="InterPro"/>
</dbReference>
<keyword evidence="2" id="KW-0812">Transmembrane</keyword>
<keyword evidence="2" id="KW-1133">Transmembrane helix</keyword>
<dbReference type="AlphaFoldDB" id="A0A7D6IQK1"/>
<sequence length="704" mass="80644">MVKSLPKRKRWRGIRSWLVSLVLAAVIVGGGLFSWYYWRSPSITPLYTLTVEAPPQSLQELEAWARSPEPLKRDRARYLLAVESLSQQQPQAALQWLQGLEQTYRPMAAPILLLRAEAYRQQGDHRKAKETWEQVLRDYGSEPEAAVALLSLNQPQLAIARFPQHPAVVNYVADQLAKNPDQVPYLKLVARYGLFLKEYGTYLEILRQRYADQLTPADWEAIAFGYWEKMQYAPAAAAYAKAPPTPLNLYRVGRGRQLSGDTPGAIAAYQALVQRFPNSSEAALAQLRLARLAKTPAERLPLLAKCLQLATQNQAPAIAADALLAQYQAYKELGNTKGAQQSQQQLFKTYPQSNAAAELRWQLAQGAAQQRQWSQAQQWVSEILKFNPESELAPRAAFWQGKWQGEAGQTQAQRQTWQLVTERYPHTYYAWRAASLLKKPVGTFTTLRQQRPSVAGDRQPILPLATGSPTLRELYLLRQFQEAWQRWQWEFHNRVTPTAAEQLTDGLIRLGVGEYLDGIFMLQNLFTRAASEPEVATFFAPIRRDVRFWYALYPLPYWELVKKWSLARNLNPLLVMALIRQESRFEKEIRSVVGATGLMQLMPETAAWIAEKLNLEGYSLVDPEDNIRLGTWYFDYTHNQYNQNTLLALASYNAGPANVSQWLERFDIGDSDRFVESIPFPETYGYVKSVLENYWNYWQLYAQP</sequence>
<dbReference type="SUPFAM" id="SSF53955">
    <property type="entry name" value="Lysozyme-like"/>
    <property type="match status" value="1"/>
</dbReference>
<gene>
    <name evidence="4" type="ORF">D3A95_04470</name>
</gene>
<dbReference type="SUPFAM" id="SSF48452">
    <property type="entry name" value="TPR-like"/>
    <property type="match status" value="1"/>
</dbReference>
<dbReference type="KEGG" id="tsq:D3A95_04470"/>
<protein>
    <submittedName>
        <fullName evidence="4">Transglycosylase SLT domain-containing protein</fullName>
    </submittedName>
</protein>
<evidence type="ECO:0000256" key="2">
    <source>
        <dbReference type="SAM" id="Phobius"/>
    </source>
</evidence>
<accession>A0A7D6IQK1</accession>
<dbReference type="Gene3D" id="1.25.40.10">
    <property type="entry name" value="Tetratricopeptide repeat domain"/>
    <property type="match status" value="3"/>
</dbReference>
<dbReference type="InterPro" id="IPR008939">
    <property type="entry name" value="Lytic_TGlycosylase_superhlx_U"/>
</dbReference>